<dbReference type="Gene3D" id="3.30.1360.120">
    <property type="entry name" value="Probable tRNA modification gtpase trme, domain 1"/>
    <property type="match status" value="1"/>
</dbReference>
<sequence>MAELKAKSPCDGLLPIRIGAAELTELDPGVLSMLSPLGDRAGLGAALERAHGMTLPDPLRATGGAGARCIWFGRDQVLLMGSVPDTTLTEHAAVVDQSDGWAVVQLEGAAAVDVLARLVPVDLRADRFARDHTLRTQLFHMSASITRTGDDRFMILVFRSMASTLVHDIKTAMEAVRARAGVRGTA</sequence>
<evidence type="ECO:0000313" key="1">
    <source>
        <dbReference type="EMBL" id="APE44099.1"/>
    </source>
</evidence>
<evidence type="ECO:0000313" key="2">
    <source>
        <dbReference type="Proteomes" id="UP000181897"/>
    </source>
</evidence>
<protein>
    <submittedName>
        <fullName evidence="1">Sarcosine oxidase subunit gamma</fullName>
    </submittedName>
</protein>
<dbReference type="STRING" id="1917485.BOO69_12295"/>
<dbReference type="EMBL" id="CP018076">
    <property type="protein sequence ID" value="APE44099.1"/>
    <property type="molecule type" value="Genomic_DNA"/>
</dbReference>
<dbReference type="OrthoDB" id="7350722at2"/>
<dbReference type="SUPFAM" id="SSF103025">
    <property type="entry name" value="Folate-binding domain"/>
    <property type="match status" value="1"/>
</dbReference>
<dbReference type="AlphaFoldDB" id="A0A1J0WIG2"/>
<keyword evidence="2" id="KW-1185">Reference proteome</keyword>
<dbReference type="Proteomes" id="UP000181897">
    <property type="component" value="Chromosome"/>
</dbReference>
<dbReference type="InterPro" id="IPR027266">
    <property type="entry name" value="TrmE/GcvT-like"/>
</dbReference>
<dbReference type="RefSeq" id="WP_071972437.1">
    <property type="nucleotide sequence ID" value="NZ_CP018076.1"/>
</dbReference>
<gene>
    <name evidence="1" type="ORF">BOO69_12295</name>
</gene>
<organism evidence="1 2">
    <name type="scientific">Sulfitobacter alexandrii</name>
    <dbReference type="NCBI Taxonomy" id="1917485"/>
    <lineage>
        <taxon>Bacteria</taxon>
        <taxon>Pseudomonadati</taxon>
        <taxon>Pseudomonadota</taxon>
        <taxon>Alphaproteobacteria</taxon>
        <taxon>Rhodobacterales</taxon>
        <taxon>Roseobacteraceae</taxon>
        <taxon>Sulfitobacter</taxon>
    </lineage>
</organism>
<dbReference type="Gene3D" id="3.30.70.1520">
    <property type="entry name" value="Heterotetrameric sarcosine oxidase"/>
    <property type="match status" value="1"/>
</dbReference>
<dbReference type="KEGG" id="suam:BOO69_12295"/>
<proteinExistence type="predicted"/>
<name>A0A1J0WIG2_9RHOB</name>
<reference evidence="1 2" key="1">
    <citation type="submission" date="2016-11" db="EMBL/GenBank/DDBJ databases">
        <title>Complete genome sequence of Sulfitobacter sp. AM1-D1, a toxic bacteria associated with marine dinoflagellate Alexandrium minutum in East China Sea.</title>
        <authorList>
            <person name="Yang Q."/>
            <person name="Zhang X."/>
            <person name="Tian X."/>
        </authorList>
    </citation>
    <scope>NUCLEOTIDE SEQUENCE [LARGE SCALE GENOMIC DNA]</scope>
    <source>
        <strain evidence="1 2">AM1-D1</strain>
    </source>
</reference>
<accession>A0A1J0WIG2</accession>